<dbReference type="InterPro" id="IPR011990">
    <property type="entry name" value="TPR-like_helical_dom_sf"/>
</dbReference>
<feature type="compositionally biased region" description="Low complexity" evidence="1">
    <location>
        <begin position="961"/>
        <end position="970"/>
    </location>
</feature>
<reference evidence="2 3" key="1">
    <citation type="submission" date="2020-04" db="EMBL/GenBank/DDBJ databases">
        <title>Draft genome of Pyxidicoccus fallax type strain.</title>
        <authorList>
            <person name="Whitworth D.E."/>
        </authorList>
    </citation>
    <scope>NUCLEOTIDE SEQUENCE [LARGE SCALE GENOMIC DNA]</scope>
    <source>
        <strain evidence="2 3">DSM 14698</strain>
    </source>
</reference>
<dbReference type="InterPro" id="IPR019734">
    <property type="entry name" value="TPR_rpt"/>
</dbReference>
<dbReference type="EMBL" id="JABBJJ010000221">
    <property type="protein sequence ID" value="NMO20059.1"/>
    <property type="molecule type" value="Genomic_DNA"/>
</dbReference>
<dbReference type="PANTHER" id="PTHR10098">
    <property type="entry name" value="RAPSYN-RELATED"/>
    <property type="match status" value="1"/>
</dbReference>
<keyword evidence="3" id="KW-1185">Reference proteome</keyword>
<dbReference type="AlphaFoldDB" id="A0A848LQV8"/>
<dbReference type="Proteomes" id="UP000518300">
    <property type="component" value="Unassembled WGS sequence"/>
</dbReference>
<feature type="region of interest" description="Disordered" evidence="1">
    <location>
        <begin position="960"/>
        <end position="982"/>
    </location>
</feature>
<evidence type="ECO:0000256" key="1">
    <source>
        <dbReference type="SAM" id="MobiDB-lite"/>
    </source>
</evidence>
<evidence type="ECO:0000313" key="2">
    <source>
        <dbReference type="EMBL" id="NMO20059.1"/>
    </source>
</evidence>
<dbReference type="Gene3D" id="1.25.40.10">
    <property type="entry name" value="Tetratricopeptide repeat domain"/>
    <property type="match status" value="2"/>
</dbReference>
<name>A0A848LQV8_9BACT</name>
<comment type="caution">
    <text evidence="2">The sequence shown here is derived from an EMBL/GenBank/DDBJ whole genome shotgun (WGS) entry which is preliminary data.</text>
</comment>
<dbReference type="SUPFAM" id="SSF52540">
    <property type="entry name" value="P-loop containing nucleoside triphosphate hydrolases"/>
    <property type="match status" value="1"/>
</dbReference>
<dbReference type="Pfam" id="PF13374">
    <property type="entry name" value="TPR_10"/>
    <property type="match status" value="1"/>
</dbReference>
<dbReference type="InterPro" id="IPR027417">
    <property type="entry name" value="P-loop_NTPase"/>
</dbReference>
<gene>
    <name evidence="2" type="ORF">HG543_35125</name>
</gene>
<dbReference type="PANTHER" id="PTHR10098:SF108">
    <property type="entry name" value="TETRATRICOPEPTIDE REPEAT PROTEIN 28"/>
    <property type="match status" value="1"/>
</dbReference>
<dbReference type="SUPFAM" id="SSF48452">
    <property type="entry name" value="TPR-like"/>
    <property type="match status" value="2"/>
</dbReference>
<feature type="compositionally biased region" description="Basic residues" evidence="1">
    <location>
        <begin position="971"/>
        <end position="982"/>
    </location>
</feature>
<evidence type="ECO:0000313" key="3">
    <source>
        <dbReference type="Proteomes" id="UP000518300"/>
    </source>
</evidence>
<dbReference type="RefSeq" id="WP_169349288.1">
    <property type="nucleotide sequence ID" value="NZ_JABBJJ010000221.1"/>
</dbReference>
<dbReference type="Pfam" id="PF13424">
    <property type="entry name" value="TPR_12"/>
    <property type="match status" value="3"/>
</dbReference>
<dbReference type="Gene3D" id="3.40.50.300">
    <property type="entry name" value="P-loop containing nucleotide triphosphate hydrolases"/>
    <property type="match status" value="1"/>
</dbReference>
<dbReference type="SMART" id="SM00028">
    <property type="entry name" value="TPR"/>
    <property type="match status" value="7"/>
</dbReference>
<accession>A0A848LQV8</accession>
<sequence length="982" mass="107857">MSQLKKFNPYDLPEETLLAISTGRERVLESILATITRNAEGGAVQHLQVVAPRGYGKSFLMRLVQSALKARAAEGKPPPIVVALLPEEQHNVDVPHRLLNEIQRVLENRPASSLLGGVFTETDEAWDAAVAALESTITLCLPDGQGIVVAIIENFDQLMNEVFRKPRDQSRLRALLTRPSGRLMLLATSTRRIDSSYEQRLFHATGVIELMPWKEDSCLSFFERLRGHRQQGPMSQETRAKAQAVAEFIGGSPRMATALAEVLDSNDSLRAAEVLDGLVDELTPYYKHRIESLSRRARTVLDALLRMGEPRTQSELAVELKSTQARIAEPFSELRLRGEVTGLKAQQSAEVLYRVADRLMVHYYRRRHLGASLLEAITEFLTVFYSTDEKLIEAGRLRALGRTQEAAHMERLVTADRISGMSKDFSPRATGGWLNHLWERLTQLNATGHFTEAVTICQQAVHQADSSGGKLEQARSRLCLGWSLGEMGRHTEAVDAFRQASALFKEVGDLIGQAAATRNLGWSLGEMGRHTEAVEVLRQASALFKEVGDLTGQATATRNLGWSLNEMGRHTEAVDAFRQASALFKEVGDLTGQAAATRNLGWSLNEMGRHTEAVDAFRQASALFKEAGNRSGQAAATLSIGWSLGEMGRHTEAVDAFRQASALFKEVGDLTGQATATRNLGWSLGEMSRHGEAVDVLHQASALAEEARDLVGQTAAIRGLVWSLYKMNRHAEAVDLLHRAIALAEQINDTSEVAKYSIVLLILAMKIEDDTLRVIAWQRAVLAAEQAPTDDKLPNISFCFGEAAAAALRTGRFGAVWLTTPSLIIDHEFDLQRAQFEIAETIAKASLKQGRAAAYALAADWIEVLSQDAIGRTSRAHPSGPDPITFLRGSLPRLIQQVSDPALLRDIAALLEQRLPSETAADRALLEAAARRTERPNDPAALERIDPDVITALERVLGIDSKPASKSSPRTSKRSGTSRRKK</sequence>
<proteinExistence type="predicted"/>
<protein>
    <submittedName>
        <fullName evidence="2">Tetratricopeptide repeat protein</fullName>
    </submittedName>
</protein>
<organism evidence="2 3">
    <name type="scientific">Pyxidicoccus fallax</name>
    <dbReference type="NCBI Taxonomy" id="394095"/>
    <lineage>
        <taxon>Bacteria</taxon>
        <taxon>Pseudomonadati</taxon>
        <taxon>Myxococcota</taxon>
        <taxon>Myxococcia</taxon>
        <taxon>Myxococcales</taxon>
        <taxon>Cystobacterineae</taxon>
        <taxon>Myxococcaceae</taxon>
        <taxon>Pyxidicoccus</taxon>
    </lineage>
</organism>